<organism evidence="2 3">
    <name type="scientific">Roseibium aquae</name>
    <dbReference type="NCBI Taxonomy" id="1323746"/>
    <lineage>
        <taxon>Bacteria</taxon>
        <taxon>Pseudomonadati</taxon>
        <taxon>Pseudomonadota</taxon>
        <taxon>Alphaproteobacteria</taxon>
        <taxon>Hyphomicrobiales</taxon>
        <taxon>Stappiaceae</taxon>
        <taxon>Roseibium</taxon>
    </lineage>
</organism>
<reference evidence="2" key="2">
    <citation type="submission" date="2020-09" db="EMBL/GenBank/DDBJ databases">
        <authorList>
            <person name="Sun Q."/>
            <person name="Zhou Y."/>
        </authorList>
    </citation>
    <scope>NUCLEOTIDE SEQUENCE</scope>
    <source>
        <strain evidence="2">CGMCC 1.12426</strain>
    </source>
</reference>
<proteinExistence type="predicted"/>
<comment type="caution">
    <text evidence="2">The sequence shown here is derived from an EMBL/GenBank/DDBJ whole genome shotgun (WGS) entry which is preliminary data.</text>
</comment>
<evidence type="ECO:0000313" key="3">
    <source>
        <dbReference type="Proteomes" id="UP000605148"/>
    </source>
</evidence>
<dbReference type="GO" id="GO:0016757">
    <property type="term" value="F:glycosyltransferase activity"/>
    <property type="evidence" value="ECO:0007669"/>
    <property type="project" value="InterPro"/>
</dbReference>
<protein>
    <recommendedName>
        <fullName evidence="1">Glycosyl transferase family 1 domain-containing protein</fullName>
    </recommendedName>
</protein>
<feature type="domain" description="Glycosyl transferase family 1" evidence="1">
    <location>
        <begin position="202"/>
        <end position="361"/>
    </location>
</feature>
<dbReference type="Pfam" id="PF00534">
    <property type="entry name" value="Glycos_transf_1"/>
    <property type="match status" value="1"/>
</dbReference>
<dbReference type="InterPro" id="IPR001296">
    <property type="entry name" value="Glyco_trans_1"/>
</dbReference>
<gene>
    <name evidence="2" type="ORF">GCM10011316_20670</name>
</gene>
<accession>A0A916TJJ4</accession>
<evidence type="ECO:0000259" key="1">
    <source>
        <dbReference type="Pfam" id="PF00534"/>
    </source>
</evidence>
<dbReference type="RefSeq" id="WP_150495854.1">
    <property type="nucleotide sequence ID" value="NZ_BMFA01000005.1"/>
</dbReference>
<evidence type="ECO:0000313" key="2">
    <source>
        <dbReference type="EMBL" id="GGB48386.1"/>
    </source>
</evidence>
<keyword evidence="3" id="KW-1185">Reference proteome</keyword>
<dbReference type="AlphaFoldDB" id="A0A916TJJ4"/>
<dbReference type="SUPFAM" id="SSF53756">
    <property type="entry name" value="UDP-Glycosyltransferase/glycogen phosphorylase"/>
    <property type="match status" value="1"/>
</dbReference>
<sequence>MTKPVLLHLAADYPDPSRTWNTHAVKRLLDGTPDLHHVVMSLERISLPSRETIQDLGHDGPLRLFHLRYFAPPLGIGLAPMMRRLGNRIACLAREHGIEPDVIHAHKYCFEGIAAAHIVDHHFPRARLFVSIRGEAESKVLRVKPHYLPLLRRIAQKAERVYAVSAWYRPVMERRIPEISAKCRNLPNIVSNARPLIEIHPPERKFVSIMNLDMRRRKGLSGLLRGFAAFRAKHPDIELDLVGGGSEASVQAVESLIARMNLQGAVRLKGKVDNARLLDILPNYLAMALPSFNETFGMVYTEALFAGVPILYGGNTGIDGYLDGLDVGVAVPPGDAARIEAGLERLFLENARYRAMISENQNRLYEIFSPAAVSEGYRQDILTRHNEARRDG</sequence>
<dbReference type="OrthoDB" id="7527790at2"/>
<dbReference type="PANTHER" id="PTHR12526">
    <property type="entry name" value="GLYCOSYLTRANSFERASE"/>
    <property type="match status" value="1"/>
</dbReference>
<reference evidence="2" key="1">
    <citation type="journal article" date="2014" name="Int. J. Syst. Evol. Microbiol.">
        <title>Complete genome sequence of Corynebacterium casei LMG S-19264T (=DSM 44701T), isolated from a smear-ripened cheese.</title>
        <authorList>
            <consortium name="US DOE Joint Genome Institute (JGI-PGF)"/>
            <person name="Walter F."/>
            <person name="Albersmeier A."/>
            <person name="Kalinowski J."/>
            <person name="Ruckert C."/>
        </authorList>
    </citation>
    <scope>NUCLEOTIDE SEQUENCE</scope>
    <source>
        <strain evidence="2">CGMCC 1.12426</strain>
    </source>
</reference>
<dbReference type="Gene3D" id="3.40.50.2000">
    <property type="entry name" value="Glycogen Phosphorylase B"/>
    <property type="match status" value="2"/>
</dbReference>
<dbReference type="Proteomes" id="UP000605148">
    <property type="component" value="Unassembled WGS sequence"/>
</dbReference>
<name>A0A916TJJ4_9HYPH</name>
<dbReference type="EMBL" id="BMFA01000005">
    <property type="protein sequence ID" value="GGB48386.1"/>
    <property type="molecule type" value="Genomic_DNA"/>
</dbReference>